<organism evidence="2 3">
    <name type="scientific">Pelosinus baikalensis</name>
    <dbReference type="NCBI Taxonomy" id="2892015"/>
    <lineage>
        <taxon>Bacteria</taxon>
        <taxon>Bacillati</taxon>
        <taxon>Bacillota</taxon>
        <taxon>Negativicutes</taxon>
        <taxon>Selenomonadales</taxon>
        <taxon>Sporomusaceae</taxon>
        <taxon>Pelosinus</taxon>
    </lineage>
</organism>
<name>A0ABS8HPH7_9FIRM</name>
<dbReference type="Gene3D" id="3.40.50.2000">
    <property type="entry name" value="Glycogen Phosphorylase B"/>
    <property type="match status" value="1"/>
</dbReference>
<protein>
    <submittedName>
        <fullName evidence="2">Glycosyltransferase</fullName>
    </submittedName>
</protein>
<keyword evidence="3" id="KW-1185">Reference proteome</keyword>
<dbReference type="Pfam" id="PF13524">
    <property type="entry name" value="Glyco_trans_1_2"/>
    <property type="match status" value="1"/>
</dbReference>
<gene>
    <name evidence="2" type="ORF">LMF89_02095</name>
</gene>
<accession>A0ABS8HPH7</accession>
<dbReference type="RefSeq" id="WP_229533670.1">
    <property type="nucleotide sequence ID" value="NZ_JAJHJB010000002.1"/>
</dbReference>
<evidence type="ECO:0000259" key="1">
    <source>
        <dbReference type="Pfam" id="PF13524"/>
    </source>
</evidence>
<comment type="caution">
    <text evidence="2">The sequence shown here is derived from an EMBL/GenBank/DDBJ whole genome shotgun (WGS) entry which is preliminary data.</text>
</comment>
<dbReference type="EMBL" id="JAJHJB010000002">
    <property type="protein sequence ID" value="MCC5464153.1"/>
    <property type="molecule type" value="Genomic_DNA"/>
</dbReference>
<reference evidence="2" key="1">
    <citation type="submission" date="2021-11" db="EMBL/GenBank/DDBJ databases">
        <title>Description of a new species Pelosinus isolated from the bottom sediments of Lake Baikal.</title>
        <authorList>
            <person name="Zakharyuk A."/>
        </authorList>
    </citation>
    <scope>NUCLEOTIDE SEQUENCE</scope>
    <source>
        <strain evidence="2">Bkl1</strain>
    </source>
</reference>
<dbReference type="SUPFAM" id="SSF53756">
    <property type="entry name" value="UDP-Glycosyltransferase/glycogen phosphorylase"/>
    <property type="match status" value="1"/>
</dbReference>
<dbReference type="InterPro" id="IPR055259">
    <property type="entry name" value="YkvP/CgeB_Glyco_trans-like"/>
</dbReference>
<evidence type="ECO:0000313" key="3">
    <source>
        <dbReference type="Proteomes" id="UP001165492"/>
    </source>
</evidence>
<evidence type="ECO:0000313" key="2">
    <source>
        <dbReference type="EMBL" id="MCC5464153.1"/>
    </source>
</evidence>
<feature type="domain" description="Spore protein YkvP/CgeB glycosyl transferase-like" evidence="1">
    <location>
        <begin position="192"/>
        <end position="332"/>
    </location>
</feature>
<proteinExistence type="predicted"/>
<dbReference type="Proteomes" id="UP001165492">
    <property type="component" value="Unassembled WGS sequence"/>
</dbReference>
<sequence length="347" mass="39901">MKVLLIGPNYFNYVRSIAASLEKINITVNVQCYGNAYDSCSYWQKKLDYCGIIDVREAHASEWNHHILEISAAFKPDVCIVCNGNIISSKTLQFLKSSGAKLVLWLLDGLKRNSQLEQNLSFYDRCFVYDVLDIDYVTQKYQVSCSHVLSSYDSSIYYPDKQVRDVDISFVGKTTKKRLEILKQVADYALKNNRTFITYGNYWGSHFWKKSQFKKKHAPLDLYAVNTKIDPVDLAGLYRRSKICLNIHIAEHDGLNPRTFEILGTKSFALVDNKAELNQYFQIGKHLAVYNDIDDLLEKIDYYLLNSDLREAIAAEGYAHVENTYDIGSTVQRVWSLIVSKEEKKLG</sequence>